<reference evidence="2 3" key="1">
    <citation type="journal article" date="2014" name="Science">
        <title>Plant genetics. Early allopolyploid evolution in the post-Neolithic Brassica napus oilseed genome.</title>
        <authorList>
            <person name="Chalhoub B."/>
            <person name="Denoeud F."/>
            <person name="Liu S."/>
            <person name="Parkin I.A."/>
            <person name="Tang H."/>
            <person name="Wang X."/>
            <person name="Chiquet J."/>
            <person name="Belcram H."/>
            <person name="Tong C."/>
            <person name="Samans B."/>
            <person name="Correa M."/>
            <person name="Da Silva C."/>
            <person name="Just J."/>
            <person name="Falentin C."/>
            <person name="Koh C.S."/>
            <person name="Le Clainche I."/>
            <person name="Bernard M."/>
            <person name="Bento P."/>
            <person name="Noel B."/>
            <person name="Labadie K."/>
            <person name="Alberti A."/>
            <person name="Charles M."/>
            <person name="Arnaud D."/>
            <person name="Guo H."/>
            <person name="Daviaud C."/>
            <person name="Alamery S."/>
            <person name="Jabbari K."/>
            <person name="Zhao M."/>
            <person name="Edger P.P."/>
            <person name="Chelaifa H."/>
            <person name="Tack D."/>
            <person name="Lassalle G."/>
            <person name="Mestiri I."/>
            <person name="Schnel N."/>
            <person name="Le Paslier M.C."/>
            <person name="Fan G."/>
            <person name="Renault V."/>
            <person name="Bayer P.E."/>
            <person name="Golicz A.A."/>
            <person name="Manoli S."/>
            <person name="Lee T.H."/>
            <person name="Thi V.H."/>
            <person name="Chalabi S."/>
            <person name="Hu Q."/>
            <person name="Fan C."/>
            <person name="Tollenaere R."/>
            <person name="Lu Y."/>
            <person name="Battail C."/>
            <person name="Shen J."/>
            <person name="Sidebottom C.H."/>
            <person name="Wang X."/>
            <person name="Canaguier A."/>
            <person name="Chauveau A."/>
            <person name="Berard A."/>
            <person name="Deniot G."/>
            <person name="Guan M."/>
            <person name="Liu Z."/>
            <person name="Sun F."/>
            <person name="Lim Y.P."/>
            <person name="Lyons E."/>
            <person name="Town C.D."/>
            <person name="Bancroft I."/>
            <person name="Wang X."/>
            <person name="Meng J."/>
            <person name="Ma J."/>
            <person name="Pires J.C."/>
            <person name="King G.J."/>
            <person name="Brunel D."/>
            <person name="Delourme R."/>
            <person name="Renard M."/>
            <person name="Aury J.M."/>
            <person name="Adams K.L."/>
            <person name="Batley J."/>
            <person name="Snowdon R.J."/>
            <person name="Tost J."/>
            <person name="Edwards D."/>
            <person name="Zhou Y."/>
            <person name="Hua W."/>
            <person name="Sharpe A.G."/>
            <person name="Paterson A.H."/>
            <person name="Guan C."/>
            <person name="Wincker P."/>
        </authorList>
    </citation>
    <scope>NUCLEOTIDE SEQUENCE [LARGE SCALE GENOMIC DNA]</scope>
    <source>
        <strain evidence="3">cv. Darmor-bzh</strain>
    </source>
</reference>
<accession>A0A078FX74</accession>
<dbReference type="PaxDb" id="3708-A0A078FX74"/>
<dbReference type="GO" id="GO:0016740">
    <property type="term" value="F:transferase activity"/>
    <property type="evidence" value="ECO:0007669"/>
    <property type="project" value="UniProtKB-KW"/>
</dbReference>
<dbReference type="OMA" id="FARFEVY"/>
<dbReference type="SMR" id="A0A078FX74"/>
<dbReference type="InterPro" id="IPR023213">
    <property type="entry name" value="CAT-like_dom_sf"/>
</dbReference>
<evidence type="ECO:0000313" key="2">
    <source>
        <dbReference type="EMBL" id="CDY17759.1"/>
    </source>
</evidence>
<protein>
    <submittedName>
        <fullName evidence="2">BnaC08g21670D protein</fullName>
    </submittedName>
</protein>
<gene>
    <name evidence="2" type="primary">BnaC08g21670D</name>
    <name evidence="2" type="ORF">GSBRNA2T00002003001</name>
</gene>
<dbReference type="Pfam" id="PF02458">
    <property type="entry name" value="Transferase"/>
    <property type="match status" value="1"/>
</dbReference>
<keyword evidence="1" id="KW-0808">Transferase</keyword>
<dbReference type="AlphaFoldDB" id="A0A078FX74"/>
<dbReference type="EMBL" id="LK032077">
    <property type="protein sequence ID" value="CDY17759.1"/>
    <property type="molecule type" value="Genomic_DNA"/>
</dbReference>
<organism evidence="2 3">
    <name type="scientific">Brassica napus</name>
    <name type="common">Rape</name>
    <dbReference type="NCBI Taxonomy" id="3708"/>
    <lineage>
        <taxon>Eukaryota</taxon>
        <taxon>Viridiplantae</taxon>
        <taxon>Streptophyta</taxon>
        <taxon>Embryophyta</taxon>
        <taxon>Tracheophyta</taxon>
        <taxon>Spermatophyta</taxon>
        <taxon>Magnoliopsida</taxon>
        <taxon>eudicotyledons</taxon>
        <taxon>Gunneridae</taxon>
        <taxon>Pentapetalae</taxon>
        <taxon>rosids</taxon>
        <taxon>malvids</taxon>
        <taxon>Brassicales</taxon>
        <taxon>Brassicaceae</taxon>
        <taxon>Brassiceae</taxon>
        <taxon>Brassica</taxon>
    </lineage>
</organism>
<dbReference type="Gramene" id="CDY17759">
    <property type="protein sequence ID" value="CDY17759"/>
    <property type="gene ID" value="GSBRNA2T00002003001"/>
</dbReference>
<dbReference type="PANTHER" id="PTHR31896:SF42">
    <property type="entry name" value="ANTHRANILATE N-HYDROXYCINNAMOYL_BENZOYLTRANSFERASE-LIKE PROTEIN"/>
    <property type="match status" value="1"/>
</dbReference>
<dbReference type="Proteomes" id="UP000028999">
    <property type="component" value="Unassembled WGS sequence"/>
</dbReference>
<proteinExistence type="predicted"/>
<sequence length="80" mass="8673">MAGDTVLVSSSPRFDVYRNDFGWGKPVAVRAGPGNSISGKLVLFPGIDEGSFDIQTTLWCDVLVNLLADVEFLEHVTTMV</sequence>
<keyword evidence="3" id="KW-1185">Reference proteome</keyword>
<dbReference type="Gene3D" id="3.30.559.10">
    <property type="entry name" value="Chloramphenicol acetyltransferase-like domain"/>
    <property type="match status" value="1"/>
</dbReference>
<name>A0A078FX74_BRANA</name>
<dbReference type="STRING" id="3708.A0A078FX74"/>
<evidence type="ECO:0000313" key="3">
    <source>
        <dbReference type="Proteomes" id="UP000028999"/>
    </source>
</evidence>
<dbReference type="PANTHER" id="PTHR31896">
    <property type="entry name" value="FAMILY REGULATORY PROTEIN, PUTATIVE (AFU_ORTHOLOGUE AFUA_3G14730)-RELATED"/>
    <property type="match status" value="1"/>
</dbReference>
<evidence type="ECO:0000256" key="1">
    <source>
        <dbReference type="ARBA" id="ARBA00022679"/>
    </source>
</evidence>
<dbReference type="InterPro" id="IPR051283">
    <property type="entry name" value="Sec_Metabolite_Acyltrans"/>
</dbReference>